<evidence type="ECO:0000259" key="1">
    <source>
        <dbReference type="Pfam" id="PF26035"/>
    </source>
</evidence>
<dbReference type="InterPro" id="IPR058498">
    <property type="entry name" value="DUF8185"/>
</dbReference>
<evidence type="ECO:0000259" key="2">
    <source>
        <dbReference type="Pfam" id="PF26572"/>
    </source>
</evidence>
<dbReference type="InterPro" id="IPR058323">
    <property type="entry name" value="DUF8010"/>
</dbReference>
<dbReference type="EMBL" id="BAABKP010000001">
    <property type="protein sequence ID" value="GAA4792480.1"/>
    <property type="molecule type" value="Genomic_DNA"/>
</dbReference>
<accession>A0ABP9BBZ2</accession>
<dbReference type="RefSeq" id="WP_345445063.1">
    <property type="nucleotide sequence ID" value="NZ_BAABKP010000001.1"/>
</dbReference>
<sequence length="234" mass="24621">MNDQTALGLEPTTAESAYFQLPDAKTARDLATFITRAKSVDPQAVVRLQGKGGVLGVYVCTLAPADLFDNETPTVLGLRAISLGERSDLDVTAPAAALLDRLARIEETGFKLMVPPVTATAPWAGIAPPTGGWQRAGFYLSDDARSAARAGIEAVDKALPENPGHAVVTTVRSRIWASSLEAPDASVPLPIGVAFALEVLGFLPPRATEPLLVFTNGDWARVSGKAGHVLVRTK</sequence>
<name>A0ABP9BBZ2_9MICC</name>
<gene>
    <name evidence="3" type="ORF">GCM10023352_08740</name>
</gene>
<evidence type="ECO:0000313" key="3">
    <source>
        <dbReference type="EMBL" id="GAA4792480.1"/>
    </source>
</evidence>
<reference evidence="4" key="1">
    <citation type="journal article" date="2019" name="Int. J. Syst. Evol. Microbiol.">
        <title>The Global Catalogue of Microorganisms (GCM) 10K type strain sequencing project: providing services to taxonomists for standard genome sequencing and annotation.</title>
        <authorList>
            <consortium name="The Broad Institute Genomics Platform"/>
            <consortium name="The Broad Institute Genome Sequencing Center for Infectious Disease"/>
            <person name="Wu L."/>
            <person name="Ma J."/>
        </authorList>
    </citation>
    <scope>NUCLEOTIDE SEQUENCE [LARGE SCALE GENOMIC DNA]</scope>
    <source>
        <strain evidence="4">JCM 18541</strain>
    </source>
</reference>
<organism evidence="3 4">
    <name type="scientific">Rothia endophytica</name>
    <dbReference type="NCBI Taxonomy" id="1324766"/>
    <lineage>
        <taxon>Bacteria</taxon>
        <taxon>Bacillati</taxon>
        <taxon>Actinomycetota</taxon>
        <taxon>Actinomycetes</taxon>
        <taxon>Micrococcales</taxon>
        <taxon>Micrococcaceae</taxon>
        <taxon>Rothia</taxon>
    </lineage>
</organism>
<protein>
    <recommendedName>
        <fullName evidence="5">Transcriptional regulator</fullName>
    </recommendedName>
</protein>
<evidence type="ECO:0000313" key="4">
    <source>
        <dbReference type="Proteomes" id="UP001500187"/>
    </source>
</evidence>
<proteinExistence type="predicted"/>
<comment type="caution">
    <text evidence="3">The sequence shown here is derived from an EMBL/GenBank/DDBJ whole genome shotgun (WGS) entry which is preliminary data.</text>
</comment>
<dbReference type="Pfam" id="PF26572">
    <property type="entry name" value="DUF8185"/>
    <property type="match status" value="1"/>
</dbReference>
<feature type="domain" description="DUF8010" evidence="1">
    <location>
        <begin position="19"/>
        <end position="125"/>
    </location>
</feature>
<keyword evidence="4" id="KW-1185">Reference proteome</keyword>
<dbReference type="Pfam" id="PF26035">
    <property type="entry name" value="DUF8010"/>
    <property type="match status" value="1"/>
</dbReference>
<evidence type="ECO:0008006" key="5">
    <source>
        <dbReference type="Google" id="ProtNLM"/>
    </source>
</evidence>
<dbReference type="Proteomes" id="UP001500187">
    <property type="component" value="Unassembled WGS sequence"/>
</dbReference>
<feature type="domain" description="DUF8185" evidence="2">
    <location>
        <begin position="128"/>
        <end position="233"/>
    </location>
</feature>